<dbReference type="RefSeq" id="WP_006802948.1">
    <property type="nucleotide sequence ID" value="NZ_CABKOI010000019.1"/>
</dbReference>
<reference evidence="2 3" key="1">
    <citation type="submission" date="2016-07" db="EMBL/GenBank/DDBJ databases">
        <title>Detection of Helicobacter winghamensis from caecal content of red fox (Vulpes vulpes).</title>
        <authorList>
            <person name="Zanoni R.G."/>
            <person name="Florio D."/>
            <person name="Caffara M."/>
            <person name="Renzi M."/>
            <person name="Parisi A."/>
            <person name="Pasquali F."/>
            <person name="Manfreda G."/>
        </authorList>
    </citation>
    <scope>NUCLEOTIDE SEQUENCE [LARGE SCALE GENOMIC DNA]</scope>
    <source>
        <strain evidence="2 3">295_13</strain>
    </source>
</reference>
<evidence type="ECO:0000313" key="3">
    <source>
        <dbReference type="Proteomes" id="UP000233350"/>
    </source>
</evidence>
<evidence type="ECO:0000256" key="1">
    <source>
        <dbReference type="SAM" id="Phobius"/>
    </source>
</evidence>
<keyword evidence="1" id="KW-0472">Membrane</keyword>
<proteinExistence type="predicted"/>
<dbReference type="InterPro" id="IPR012902">
    <property type="entry name" value="N_methyl_site"/>
</dbReference>
<dbReference type="AlphaFoldDB" id="A0A2N3PHI2"/>
<dbReference type="OrthoDB" id="5363195at2"/>
<dbReference type="NCBIfam" id="TIGR02532">
    <property type="entry name" value="IV_pilin_GFxxxE"/>
    <property type="match status" value="1"/>
</dbReference>
<protein>
    <submittedName>
        <fullName evidence="2">Prepilin-type N-terminal cleavage/methylation domain-containing protein</fullName>
    </submittedName>
</protein>
<sequence length="224" mass="25871">MKCHAFSLFETLLTLAILSIFATLGYFWIPSSKLHLAQNQILEHLNYTRYLALNNAKHITQSAFCQSDNCKQERTRWNESLWRMQFSPLQDIGYAYYIFSDSARSVRTKNFDDRPRDRQEIARDLLDNRYLNVYNSDNSKFANPLRNGNLAITQRYGIQNVKLSGGCGEGNEARILFDEKGFLLCKKPYEKPTIPNGVVFLELFNKSGERVKICISPSGFIQKC</sequence>
<gene>
    <name evidence="2" type="ORF">BCM31_08190</name>
</gene>
<keyword evidence="1" id="KW-0812">Transmembrane</keyword>
<dbReference type="STRING" id="556267.HWAG_01252"/>
<dbReference type="Proteomes" id="UP000233350">
    <property type="component" value="Unassembled WGS sequence"/>
</dbReference>
<keyword evidence="3" id="KW-1185">Reference proteome</keyword>
<evidence type="ECO:0000313" key="2">
    <source>
        <dbReference type="EMBL" id="PKT79948.1"/>
    </source>
</evidence>
<organism evidence="2 3">
    <name type="scientific">Helicobacter winghamensis</name>
    <dbReference type="NCBI Taxonomy" id="157268"/>
    <lineage>
        <taxon>Bacteria</taxon>
        <taxon>Pseudomonadati</taxon>
        <taxon>Campylobacterota</taxon>
        <taxon>Epsilonproteobacteria</taxon>
        <taxon>Campylobacterales</taxon>
        <taxon>Helicobacteraceae</taxon>
        <taxon>Helicobacter</taxon>
    </lineage>
</organism>
<comment type="caution">
    <text evidence="2">The sequence shown here is derived from an EMBL/GenBank/DDBJ whole genome shotgun (WGS) entry which is preliminary data.</text>
</comment>
<keyword evidence="1" id="KW-1133">Transmembrane helix</keyword>
<dbReference type="EMBL" id="MBPK01000045">
    <property type="protein sequence ID" value="PKT79948.1"/>
    <property type="molecule type" value="Genomic_DNA"/>
</dbReference>
<name>A0A2N3PHI2_9HELI</name>
<accession>A0A2N3PHI2</accession>
<feature type="transmembrane region" description="Helical" evidence="1">
    <location>
        <begin position="12"/>
        <end position="29"/>
    </location>
</feature>
<dbReference type="GeneID" id="97290642"/>